<dbReference type="SUPFAM" id="SSF50494">
    <property type="entry name" value="Trypsin-like serine proteases"/>
    <property type="match status" value="1"/>
</dbReference>
<evidence type="ECO:0000256" key="19">
    <source>
        <dbReference type="ARBA" id="ARBA00040219"/>
    </source>
</evidence>
<dbReference type="PROSITE" id="PS00010">
    <property type="entry name" value="ASX_HYDROXYL"/>
    <property type="match status" value="1"/>
</dbReference>
<keyword evidence="9" id="KW-0378">Hydrolase</keyword>
<evidence type="ECO:0000259" key="25">
    <source>
        <dbReference type="PROSITE" id="PS50240"/>
    </source>
</evidence>
<dbReference type="AlphaFoldDB" id="A0A8C6STJ3"/>
<evidence type="ECO:0000256" key="7">
    <source>
        <dbReference type="ARBA" id="ARBA00022696"/>
    </source>
</evidence>
<dbReference type="SMART" id="SM00020">
    <property type="entry name" value="Tryp_SPc"/>
    <property type="match status" value="1"/>
</dbReference>
<dbReference type="PROSITE" id="PS01186">
    <property type="entry name" value="EGF_2"/>
    <property type="match status" value="1"/>
</dbReference>
<evidence type="ECO:0000256" key="2">
    <source>
        <dbReference type="ARBA" id="ARBA00004555"/>
    </source>
</evidence>
<evidence type="ECO:0000256" key="14">
    <source>
        <dbReference type="ARBA" id="ARBA00023157"/>
    </source>
</evidence>
<dbReference type="CDD" id="cd00054">
    <property type="entry name" value="EGF_CA"/>
    <property type="match status" value="1"/>
</dbReference>
<evidence type="ECO:0000256" key="23">
    <source>
        <dbReference type="PROSITE-ProRule" id="PRU00076"/>
    </source>
</evidence>
<dbReference type="Ensembl" id="ENSNMLT00000011464.1">
    <property type="protein sequence ID" value="ENSNMLP00000010134.1"/>
    <property type="gene ID" value="ENSNMLG00000007001.1"/>
</dbReference>
<evidence type="ECO:0000256" key="21">
    <source>
        <dbReference type="ARBA" id="ARBA00042403"/>
    </source>
</evidence>
<evidence type="ECO:0000256" key="8">
    <source>
        <dbReference type="ARBA" id="ARBA00022737"/>
    </source>
</evidence>
<dbReference type="PROSITE" id="PS50240">
    <property type="entry name" value="TRYPSIN_DOM"/>
    <property type="match status" value="1"/>
</dbReference>
<keyword evidence="6" id="KW-0645">Protease</keyword>
<evidence type="ECO:0000256" key="11">
    <source>
        <dbReference type="ARBA" id="ARBA00022825"/>
    </source>
</evidence>
<dbReference type="Gene3D" id="2.40.10.10">
    <property type="entry name" value="Trypsin-like serine proteases"/>
    <property type="match status" value="2"/>
</dbReference>
<dbReference type="EC" id="3.4.21.69" evidence="18"/>
<accession>A0A8C6STJ3</accession>
<evidence type="ECO:0000256" key="4">
    <source>
        <dbReference type="ARBA" id="ARBA00022525"/>
    </source>
</evidence>
<evidence type="ECO:0000256" key="22">
    <source>
        <dbReference type="ARBA" id="ARBA00042906"/>
    </source>
</evidence>
<dbReference type="GO" id="GO:0005509">
    <property type="term" value="F:calcium ion binding"/>
    <property type="evidence" value="ECO:0007669"/>
    <property type="project" value="InterPro"/>
</dbReference>
<evidence type="ECO:0000256" key="18">
    <source>
        <dbReference type="ARBA" id="ARBA00038995"/>
    </source>
</evidence>
<dbReference type="Proteomes" id="UP000694523">
    <property type="component" value="Unplaced"/>
</dbReference>
<dbReference type="InterPro" id="IPR001314">
    <property type="entry name" value="Peptidase_S1A"/>
</dbReference>
<dbReference type="SMART" id="SM00179">
    <property type="entry name" value="EGF_CA"/>
    <property type="match status" value="1"/>
</dbReference>
<dbReference type="GO" id="GO:0006508">
    <property type="term" value="P:proteolysis"/>
    <property type="evidence" value="ECO:0007669"/>
    <property type="project" value="UniProtKB-KW"/>
</dbReference>
<evidence type="ECO:0000313" key="27">
    <source>
        <dbReference type="Proteomes" id="UP000694523"/>
    </source>
</evidence>
<dbReference type="InterPro" id="IPR001881">
    <property type="entry name" value="EGF-like_Ca-bd_dom"/>
</dbReference>
<dbReference type="GO" id="GO:0005794">
    <property type="term" value="C:Golgi apparatus"/>
    <property type="evidence" value="ECO:0007669"/>
    <property type="project" value="UniProtKB-SubCell"/>
</dbReference>
<dbReference type="SMART" id="SM00181">
    <property type="entry name" value="EGF"/>
    <property type="match status" value="2"/>
</dbReference>
<name>A0A8C6STJ3_9GOBI</name>
<reference evidence="26" key="1">
    <citation type="submission" date="2025-08" db="UniProtKB">
        <authorList>
            <consortium name="Ensembl"/>
        </authorList>
    </citation>
    <scope>IDENTIFICATION</scope>
</reference>
<reference evidence="26" key="2">
    <citation type="submission" date="2025-09" db="UniProtKB">
        <authorList>
            <consortium name="Ensembl"/>
        </authorList>
    </citation>
    <scope>IDENTIFICATION</scope>
</reference>
<comment type="subcellular location">
    <subcellularLocation>
        <location evidence="1">Endoplasmic reticulum</location>
    </subcellularLocation>
    <subcellularLocation>
        <location evidence="2">Golgi apparatus</location>
    </subcellularLocation>
    <subcellularLocation>
        <location evidence="3">Secreted</location>
    </subcellularLocation>
</comment>
<evidence type="ECO:0000256" key="15">
    <source>
        <dbReference type="ARBA" id="ARBA00023180"/>
    </source>
</evidence>
<dbReference type="InterPro" id="IPR009003">
    <property type="entry name" value="Peptidase_S1_PA"/>
</dbReference>
<dbReference type="Gene3D" id="2.10.25.10">
    <property type="entry name" value="Laminin"/>
    <property type="match status" value="2"/>
</dbReference>
<dbReference type="Pfam" id="PF00008">
    <property type="entry name" value="EGF"/>
    <property type="match status" value="1"/>
</dbReference>
<evidence type="ECO:0000313" key="26">
    <source>
        <dbReference type="Ensembl" id="ENSNMLP00000010134.1"/>
    </source>
</evidence>
<dbReference type="Pfam" id="PF14670">
    <property type="entry name" value="FXa_inhibition"/>
    <property type="match status" value="1"/>
</dbReference>
<dbReference type="InterPro" id="IPR000742">
    <property type="entry name" value="EGF"/>
</dbReference>
<dbReference type="PRINTS" id="PR00722">
    <property type="entry name" value="CHYMOTRYPSIN"/>
</dbReference>
<dbReference type="GO" id="GO:0005615">
    <property type="term" value="C:extracellular space"/>
    <property type="evidence" value="ECO:0007669"/>
    <property type="project" value="TreeGrafter"/>
</dbReference>
<keyword evidence="12" id="KW-0333">Golgi apparatus</keyword>
<evidence type="ECO:0000256" key="3">
    <source>
        <dbReference type="ARBA" id="ARBA00004613"/>
    </source>
</evidence>
<keyword evidence="10" id="KW-0256">Endoplasmic reticulum</keyword>
<sequence>MSKIPKYPFKLVPVSNPVPVLVPVPDGDACVSAPCLNQGNCTDSVGGFVCDCPTGFQRPDCSVIPELCENQNGGCEHFCEAENGTVRCSCADGYSLASDLRSCRSSEQWFSTFWSRDPQYKEEPRTECLLDLTLPNELLCSVSLHSEPFKCGVVVRDLTLNQTQDQIQTWLNETLLDPSGPNSTGPEWSPVHMWPPTFYTYECPPGECPWQALLMNEHRRGFCGGTILSDVIILTSAHCMNQSRYIYVVLGNLDLALVCPGEQDLQVHQVEKVLIHQKFRPETHNRNIASFTFSETSPDGLVSGFGRSSSVLQRLAVPYVERAPCLESTPFYVSSRMFCAGYEEEVGEACQGNPGGPHVTRYRDTYFVTGITTWSEGCSRRGVFGVYTQVSAGGGVLHTGECRRGRVRSLQHR</sequence>
<dbReference type="InterPro" id="IPR050442">
    <property type="entry name" value="Peptidase_S1_coag_factors"/>
</dbReference>
<dbReference type="GO" id="GO:0007596">
    <property type="term" value="P:blood coagulation"/>
    <property type="evidence" value="ECO:0007669"/>
    <property type="project" value="UniProtKB-KW"/>
</dbReference>
<organism evidence="26 27">
    <name type="scientific">Neogobius melanostomus</name>
    <name type="common">round goby</name>
    <dbReference type="NCBI Taxonomy" id="47308"/>
    <lineage>
        <taxon>Eukaryota</taxon>
        <taxon>Metazoa</taxon>
        <taxon>Chordata</taxon>
        <taxon>Craniata</taxon>
        <taxon>Vertebrata</taxon>
        <taxon>Euteleostomi</taxon>
        <taxon>Actinopterygii</taxon>
        <taxon>Neopterygii</taxon>
        <taxon>Teleostei</taxon>
        <taxon>Neoteleostei</taxon>
        <taxon>Acanthomorphata</taxon>
        <taxon>Gobiaria</taxon>
        <taxon>Gobiiformes</taxon>
        <taxon>Gobioidei</taxon>
        <taxon>Gobiidae</taxon>
        <taxon>Benthophilinae</taxon>
        <taxon>Neogobiini</taxon>
        <taxon>Neogobius</taxon>
    </lineage>
</organism>
<evidence type="ECO:0000256" key="17">
    <source>
        <dbReference type="ARBA" id="ARBA00037553"/>
    </source>
</evidence>
<keyword evidence="8" id="KW-0677">Repeat</keyword>
<keyword evidence="4" id="KW-0964">Secreted</keyword>
<dbReference type="SUPFAM" id="SSF57196">
    <property type="entry name" value="EGF/Laminin"/>
    <property type="match status" value="2"/>
</dbReference>
<evidence type="ECO:0000256" key="6">
    <source>
        <dbReference type="ARBA" id="ARBA00022670"/>
    </source>
</evidence>
<keyword evidence="11" id="KW-0720">Serine protease</keyword>
<proteinExistence type="predicted"/>
<protein>
    <recommendedName>
        <fullName evidence="19">Vitamin K-dependent protein C</fullName>
        <ecNumber evidence="18">3.4.21.69</ecNumber>
    </recommendedName>
    <alternativeName>
        <fullName evidence="22">Anticoagulant protein C</fullName>
    </alternativeName>
    <alternativeName>
        <fullName evidence="20">Autoprothrombin IIA</fullName>
    </alternativeName>
    <alternativeName>
        <fullName evidence="21">Blood coagulation factor XIV</fullName>
    </alternativeName>
</protein>
<comment type="caution">
    <text evidence="23">Lacks conserved residue(s) required for the propagation of feature annotation.</text>
</comment>
<dbReference type="InterPro" id="IPR043504">
    <property type="entry name" value="Peptidase_S1_PA_chymotrypsin"/>
</dbReference>
<feature type="domain" description="EGF-like" evidence="24">
    <location>
        <begin position="26"/>
        <end position="62"/>
    </location>
</feature>
<evidence type="ECO:0000256" key="12">
    <source>
        <dbReference type="ARBA" id="ARBA00023034"/>
    </source>
</evidence>
<comment type="catalytic activity">
    <reaction evidence="16">
        <text>Degradation of blood coagulation factors Va and VIIIa.</text>
        <dbReference type="EC" id="3.4.21.69"/>
    </reaction>
</comment>
<dbReference type="FunFam" id="2.10.25.10:FF:000006">
    <property type="entry name" value="Versican core protein-like isoform 1"/>
    <property type="match status" value="1"/>
</dbReference>
<evidence type="ECO:0000256" key="20">
    <source>
        <dbReference type="ARBA" id="ARBA00041306"/>
    </source>
</evidence>
<dbReference type="CDD" id="cd00190">
    <property type="entry name" value="Tryp_SPc"/>
    <property type="match status" value="1"/>
</dbReference>
<evidence type="ECO:0000256" key="9">
    <source>
        <dbReference type="ARBA" id="ARBA00022801"/>
    </source>
</evidence>
<dbReference type="PANTHER" id="PTHR24278">
    <property type="entry name" value="COAGULATION FACTOR"/>
    <property type="match status" value="1"/>
</dbReference>
<feature type="disulfide bond" evidence="23">
    <location>
        <begin position="52"/>
        <end position="61"/>
    </location>
</feature>
<keyword evidence="27" id="KW-1185">Reference proteome</keyword>
<evidence type="ECO:0000256" key="5">
    <source>
        <dbReference type="ARBA" id="ARBA00022536"/>
    </source>
</evidence>
<dbReference type="InterPro" id="IPR012224">
    <property type="entry name" value="Pept_S1A_FX"/>
</dbReference>
<keyword evidence="14 23" id="KW-1015">Disulfide bond</keyword>
<dbReference type="FunFam" id="2.40.10.10:FF:000011">
    <property type="entry name" value="Coagulation factor X"/>
    <property type="match status" value="1"/>
</dbReference>
<keyword evidence="15" id="KW-0325">Glycoprotein</keyword>
<dbReference type="InterPro" id="IPR000152">
    <property type="entry name" value="EGF-type_Asp/Asn_hydroxyl_site"/>
</dbReference>
<dbReference type="GO" id="GO:0004252">
    <property type="term" value="F:serine-type endopeptidase activity"/>
    <property type="evidence" value="ECO:0007669"/>
    <property type="project" value="UniProtKB-EC"/>
</dbReference>
<evidence type="ECO:0000256" key="1">
    <source>
        <dbReference type="ARBA" id="ARBA00004240"/>
    </source>
</evidence>
<evidence type="ECO:0000256" key="16">
    <source>
        <dbReference type="ARBA" id="ARBA00036045"/>
    </source>
</evidence>
<evidence type="ECO:0000256" key="13">
    <source>
        <dbReference type="ARBA" id="ARBA00023084"/>
    </source>
</evidence>
<evidence type="ECO:0000259" key="24">
    <source>
        <dbReference type="PROSITE" id="PS50026"/>
    </source>
</evidence>
<dbReference type="GO" id="GO:0005783">
    <property type="term" value="C:endoplasmic reticulum"/>
    <property type="evidence" value="ECO:0007669"/>
    <property type="project" value="UniProtKB-SubCell"/>
</dbReference>
<comment type="function">
    <text evidence="17">Protein C is a vitamin K-dependent serine protease that regulates blood coagulation by inactivating factors Va and VIIIa in the presence of calcium ions and phospholipids. Exerts a protective effect on the endothelial cell barrier function.</text>
</comment>
<keyword evidence="13" id="KW-0094">Blood coagulation</keyword>
<keyword evidence="7" id="KW-0356">Hemostasis</keyword>
<dbReference type="PIRSF" id="PIRSF001143">
    <property type="entry name" value="Factor_X"/>
    <property type="match status" value="1"/>
</dbReference>
<dbReference type="PANTHER" id="PTHR24278:SF28">
    <property type="entry name" value="COAGULATION FACTOR X"/>
    <property type="match status" value="1"/>
</dbReference>
<dbReference type="InterPro" id="IPR001254">
    <property type="entry name" value="Trypsin_dom"/>
</dbReference>
<feature type="domain" description="Peptidase S1" evidence="25">
    <location>
        <begin position="183"/>
        <end position="413"/>
    </location>
</feature>
<dbReference type="Pfam" id="PF00089">
    <property type="entry name" value="Trypsin"/>
    <property type="match status" value="1"/>
</dbReference>
<keyword evidence="5 23" id="KW-0245">EGF-like domain</keyword>
<evidence type="ECO:0000256" key="10">
    <source>
        <dbReference type="ARBA" id="ARBA00022824"/>
    </source>
</evidence>
<dbReference type="PROSITE" id="PS50026">
    <property type="entry name" value="EGF_3"/>
    <property type="match status" value="1"/>
</dbReference>